<name>A0A9N7VHY9_PLEPL</name>
<evidence type="ECO:0000256" key="1">
    <source>
        <dbReference type="SAM" id="MobiDB-lite"/>
    </source>
</evidence>
<accession>A0A9N7VHY9</accession>
<feature type="compositionally biased region" description="Pro residues" evidence="1">
    <location>
        <begin position="97"/>
        <end position="106"/>
    </location>
</feature>
<proteinExistence type="predicted"/>
<comment type="caution">
    <text evidence="2">The sequence shown here is derived from an EMBL/GenBank/DDBJ whole genome shotgun (WGS) entry which is preliminary data.</text>
</comment>
<dbReference type="EMBL" id="CADEAL010003990">
    <property type="protein sequence ID" value="CAB1448780.1"/>
    <property type="molecule type" value="Genomic_DNA"/>
</dbReference>
<sequence length="218" mass="23178">MDGLDICSLRGPPPGPVAVHASVSTPAQTEWVGSVGWRGAPWISLQASSLSGPAKCRTINGFRQVKMRHLDTRAWGSVRRGGVGGSNLNRGRRARPPSDPSSPSPPSSELTSFLHSPPSQALMVEREQPVLSKHKDRSCQRVAMATASLSPATSRSMALPIMANGGIQLAGPLLVHGRPPGRASVGLHWADRVDPSWQHFKDHLTGPQRGAVFGFLGV</sequence>
<reference evidence="2" key="1">
    <citation type="submission" date="2020-03" db="EMBL/GenBank/DDBJ databases">
        <authorList>
            <person name="Weist P."/>
        </authorList>
    </citation>
    <scope>NUCLEOTIDE SEQUENCE</scope>
</reference>
<keyword evidence="3" id="KW-1185">Reference proteome</keyword>
<organism evidence="2 3">
    <name type="scientific">Pleuronectes platessa</name>
    <name type="common">European plaice</name>
    <dbReference type="NCBI Taxonomy" id="8262"/>
    <lineage>
        <taxon>Eukaryota</taxon>
        <taxon>Metazoa</taxon>
        <taxon>Chordata</taxon>
        <taxon>Craniata</taxon>
        <taxon>Vertebrata</taxon>
        <taxon>Euteleostomi</taxon>
        <taxon>Actinopterygii</taxon>
        <taxon>Neopterygii</taxon>
        <taxon>Teleostei</taxon>
        <taxon>Neoteleostei</taxon>
        <taxon>Acanthomorphata</taxon>
        <taxon>Carangaria</taxon>
        <taxon>Pleuronectiformes</taxon>
        <taxon>Pleuronectoidei</taxon>
        <taxon>Pleuronectidae</taxon>
        <taxon>Pleuronectes</taxon>
    </lineage>
</organism>
<evidence type="ECO:0000313" key="3">
    <source>
        <dbReference type="Proteomes" id="UP001153269"/>
    </source>
</evidence>
<evidence type="ECO:0000313" key="2">
    <source>
        <dbReference type="EMBL" id="CAB1448780.1"/>
    </source>
</evidence>
<gene>
    <name evidence="2" type="ORF">PLEPLA_LOCUS36429</name>
</gene>
<feature type="region of interest" description="Disordered" evidence="1">
    <location>
        <begin position="76"/>
        <end position="115"/>
    </location>
</feature>
<protein>
    <submittedName>
        <fullName evidence="2">Uncharacterized protein</fullName>
    </submittedName>
</protein>
<dbReference type="AlphaFoldDB" id="A0A9N7VHY9"/>
<dbReference type="Proteomes" id="UP001153269">
    <property type="component" value="Unassembled WGS sequence"/>
</dbReference>